<evidence type="ECO:0000256" key="8">
    <source>
        <dbReference type="SAM" id="Phobius"/>
    </source>
</evidence>
<evidence type="ECO:0000256" key="6">
    <source>
        <dbReference type="ARBA" id="ARBA00023136"/>
    </source>
</evidence>
<evidence type="ECO:0000256" key="2">
    <source>
        <dbReference type="ARBA" id="ARBA00008974"/>
    </source>
</evidence>
<dbReference type="InterPro" id="IPR030191">
    <property type="entry name" value="CodB"/>
</dbReference>
<dbReference type="Proteomes" id="UP000180098">
    <property type="component" value="Unassembled WGS sequence"/>
</dbReference>
<keyword evidence="3 7" id="KW-0813">Transport</keyword>
<dbReference type="GO" id="GO:0005886">
    <property type="term" value="C:plasma membrane"/>
    <property type="evidence" value="ECO:0007669"/>
    <property type="project" value="TreeGrafter"/>
</dbReference>
<keyword evidence="4 8" id="KW-0812">Transmembrane</keyword>
<feature type="transmembrane region" description="Helical" evidence="8">
    <location>
        <begin position="422"/>
        <end position="437"/>
    </location>
</feature>
<feature type="transmembrane region" description="Helical" evidence="8">
    <location>
        <begin position="292"/>
        <end position="321"/>
    </location>
</feature>
<dbReference type="Gene3D" id="1.10.4160.10">
    <property type="entry name" value="Hydantoin permease"/>
    <property type="match status" value="1"/>
</dbReference>
<dbReference type="RefSeq" id="WP_071313235.1">
    <property type="nucleotide sequence ID" value="NZ_MLQQ01000018.1"/>
</dbReference>
<comment type="similarity">
    <text evidence="2 7">Belongs to the purine-cytosine permease (2.A.39) family.</text>
</comment>
<dbReference type="OrthoDB" id="2446947at2"/>
<feature type="transmembrane region" description="Helical" evidence="8">
    <location>
        <begin position="333"/>
        <end position="350"/>
    </location>
</feature>
<reference evidence="9 10" key="1">
    <citation type="submission" date="2016-10" db="EMBL/GenBank/DDBJ databases">
        <title>Draft genome sequences of four alkaliphilic bacteria belonging to the Anaerobacillus genus.</title>
        <authorList>
            <person name="Bassil N.M."/>
            <person name="Lloyd J.R."/>
        </authorList>
    </citation>
    <scope>NUCLEOTIDE SEQUENCE [LARGE SCALE GENOMIC DNA]</scope>
    <source>
        <strain evidence="9 10">DSM 15340</strain>
    </source>
</reference>
<evidence type="ECO:0000256" key="7">
    <source>
        <dbReference type="PIRNR" id="PIRNR002744"/>
    </source>
</evidence>
<accession>A0A1S2LK65</accession>
<evidence type="ECO:0000313" key="9">
    <source>
        <dbReference type="EMBL" id="OIJ12928.1"/>
    </source>
</evidence>
<keyword evidence="6 7" id="KW-0472">Membrane</keyword>
<feature type="transmembrane region" description="Helical" evidence="8">
    <location>
        <begin position="177"/>
        <end position="194"/>
    </location>
</feature>
<feature type="transmembrane region" description="Helical" evidence="8">
    <location>
        <begin position="398"/>
        <end position="416"/>
    </location>
</feature>
<dbReference type="PIRSF" id="PIRSF002744">
    <property type="entry name" value="Pur-cyt_permease"/>
    <property type="match status" value="1"/>
</dbReference>
<feature type="transmembrane region" description="Helical" evidence="8">
    <location>
        <begin position="249"/>
        <end position="272"/>
    </location>
</feature>
<evidence type="ECO:0000256" key="5">
    <source>
        <dbReference type="ARBA" id="ARBA00022989"/>
    </source>
</evidence>
<dbReference type="GO" id="GO:0015209">
    <property type="term" value="F:cytosine transmembrane transporter activity"/>
    <property type="evidence" value="ECO:0007669"/>
    <property type="project" value="InterPro"/>
</dbReference>
<protein>
    <submittedName>
        <fullName evidence="9">Cytosine permease</fullName>
    </submittedName>
</protein>
<dbReference type="InterPro" id="IPR026030">
    <property type="entry name" value="Pur-cyt_permease_Fcy2/21/22"/>
</dbReference>
<feature type="transmembrane region" description="Helical" evidence="8">
    <location>
        <begin position="214"/>
        <end position="237"/>
    </location>
</feature>
<keyword evidence="5 8" id="KW-1133">Transmembrane helix</keyword>
<organism evidence="9 10">
    <name type="scientific">Anaerobacillus arseniciselenatis</name>
    <dbReference type="NCBI Taxonomy" id="85682"/>
    <lineage>
        <taxon>Bacteria</taxon>
        <taxon>Bacillati</taxon>
        <taxon>Bacillota</taxon>
        <taxon>Bacilli</taxon>
        <taxon>Bacillales</taxon>
        <taxon>Bacillaceae</taxon>
        <taxon>Anaerobacillus</taxon>
    </lineage>
</organism>
<feature type="transmembrane region" description="Helical" evidence="8">
    <location>
        <begin position="356"/>
        <end position="377"/>
    </location>
</feature>
<evidence type="ECO:0000256" key="4">
    <source>
        <dbReference type="ARBA" id="ARBA00022692"/>
    </source>
</evidence>
<evidence type="ECO:0000256" key="1">
    <source>
        <dbReference type="ARBA" id="ARBA00004141"/>
    </source>
</evidence>
<evidence type="ECO:0000256" key="3">
    <source>
        <dbReference type="ARBA" id="ARBA00022448"/>
    </source>
</evidence>
<dbReference type="EMBL" id="MLQQ01000018">
    <property type="protein sequence ID" value="OIJ12928.1"/>
    <property type="molecule type" value="Genomic_DNA"/>
</dbReference>
<feature type="transmembrane region" description="Helical" evidence="8">
    <location>
        <begin position="145"/>
        <end position="165"/>
    </location>
</feature>
<dbReference type="AlphaFoldDB" id="A0A1S2LK65"/>
<dbReference type="PANTHER" id="PTHR30569">
    <property type="entry name" value="CYTOSINE TRANSPORTER CODB"/>
    <property type="match status" value="1"/>
</dbReference>
<dbReference type="InterPro" id="IPR001248">
    <property type="entry name" value="Pur-cyt_permease"/>
</dbReference>
<sequence length="442" mass="48020">MGEVQLQNVEKKQVIERYGLEAIPNHLRTTTSLEYTTIQIAISVNAGNVLVPALAVLQGGLSFFYAVVSTMLGAGLAFLFVSFLALPGAKYGIPAQYAIRSIMGVKGARYLASPVRTLTSLYWFSVQTIGGTYLLKEILERFAGIQIPFIPLALTMATIMAVLALIGFHAVKKVTKYFLPVLFLGGVVMLYIFITSAESGKTFTDVWTKEGTNQISTMLFFASLAFVQYVSGVSAASDMTRYAKSSKHGFYGLFVGNMFGFMLTAILGAYTATLAGSWNPYVVSTQMTDSTLFIVIIFVAAMASMISINLANAYIGGYSLLNSIPKVGRVKSAIIFGVAAITLSGFPTLVDEAQVYISLLGAFVIPLSAVIVTDFILVKKRSLSADDFEKIASESYHYNVKGFICVAIGMIIYLLLPESWSPGFVTFVLTGLLYFLSEKFEF</sequence>
<gene>
    <name evidence="9" type="ORF">BKP35_10210</name>
</gene>
<proteinExistence type="inferred from homology"/>
<comment type="caution">
    <text evidence="9">The sequence shown here is derived from an EMBL/GenBank/DDBJ whole genome shotgun (WGS) entry which is preliminary data.</text>
</comment>
<dbReference type="PANTHER" id="PTHR30569:SF0">
    <property type="entry name" value="CYTOSINE PERMEASE"/>
    <property type="match status" value="1"/>
</dbReference>
<comment type="subcellular location">
    <subcellularLocation>
        <location evidence="1">Membrane</location>
        <topology evidence="1">Multi-pass membrane protein</topology>
    </subcellularLocation>
</comment>
<evidence type="ECO:0000313" key="10">
    <source>
        <dbReference type="Proteomes" id="UP000180098"/>
    </source>
</evidence>
<dbReference type="Pfam" id="PF02133">
    <property type="entry name" value="Transp_cyt_pur"/>
    <property type="match status" value="1"/>
</dbReference>
<name>A0A1S2LK65_9BACI</name>
<keyword evidence="10" id="KW-1185">Reference proteome</keyword>
<feature type="transmembrane region" description="Helical" evidence="8">
    <location>
        <begin position="63"/>
        <end position="86"/>
    </location>
</feature>